<feature type="transmembrane region" description="Helical" evidence="1">
    <location>
        <begin position="102"/>
        <end position="125"/>
    </location>
</feature>
<feature type="transmembrane region" description="Helical" evidence="1">
    <location>
        <begin position="6"/>
        <end position="25"/>
    </location>
</feature>
<feature type="transmembrane region" description="Helical" evidence="1">
    <location>
        <begin position="131"/>
        <end position="150"/>
    </location>
</feature>
<dbReference type="RefSeq" id="WP_301137915.1">
    <property type="nucleotide sequence ID" value="NZ_JAUHTQ010000005.1"/>
</dbReference>
<keyword evidence="3" id="KW-1185">Reference proteome</keyword>
<keyword evidence="1" id="KW-0812">Transmembrane</keyword>
<sequence length="211" mass="24628">MATVAKFISLAALLFSIVAGLLLYYWMMPASKEEKKKQMEEVFNFFINFVMFMWVGKVILNFSVFIKDPLAVLAYPANSASFYLAIIGSILLLILKRKKVKLSAFISILLPVVLMASVIFEFIQFLQDRNFYTLMNLIFYMILVAIFYYFNEHVSELSLFFALLLSWLIGTLLMYYSQPYVSFFGYLLSLPFILLFFLFNAGVLIYMKFKR</sequence>
<protein>
    <submittedName>
        <fullName evidence="2">Uncharacterized protein</fullName>
    </submittedName>
</protein>
<name>A0ABT8GQ74_9BACL</name>
<evidence type="ECO:0000313" key="2">
    <source>
        <dbReference type="EMBL" id="MDN4493572.1"/>
    </source>
</evidence>
<proteinExistence type="predicted"/>
<feature type="transmembrane region" description="Helical" evidence="1">
    <location>
        <begin position="157"/>
        <end position="177"/>
    </location>
</feature>
<organism evidence="2 3">
    <name type="scientific">Ureibacillus aquaedulcis</name>
    <dbReference type="NCBI Taxonomy" id="3058421"/>
    <lineage>
        <taxon>Bacteria</taxon>
        <taxon>Bacillati</taxon>
        <taxon>Bacillota</taxon>
        <taxon>Bacilli</taxon>
        <taxon>Bacillales</taxon>
        <taxon>Caryophanaceae</taxon>
        <taxon>Ureibacillus</taxon>
    </lineage>
</organism>
<feature type="transmembrane region" description="Helical" evidence="1">
    <location>
        <begin position="45"/>
        <end position="66"/>
    </location>
</feature>
<evidence type="ECO:0000256" key="1">
    <source>
        <dbReference type="SAM" id="Phobius"/>
    </source>
</evidence>
<reference evidence="2" key="1">
    <citation type="submission" date="2023-07" db="EMBL/GenBank/DDBJ databases">
        <title>Ureibacillus sp. isolated from freshwater well.</title>
        <authorList>
            <person name="Kirdat K."/>
            <person name="Bhatt A."/>
            <person name="Teware R."/>
            <person name="Bhavsar Y."/>
            <person name="Yadav A."/>
        </authorList>
    </citation>
    <scope>NUCLEOTIDE SEQUENCE</scope>
    <source>
        <strain evidence="2">BA0131</strain>
    </source>
</reference>
<dbReference type="Proteomes" id="UP001172743">
    <property type="component" value="Unassembled WGS sequence"/>
</dbReference>
<keyword evidence="1" id="KW-0472">Membrane</keyword>
<feature type="transmembrane region" description="Helical" evidence="1">
    <location>
        <begin position="72"/>
        <end position="95"/>
    </location>
</feature>
<accession>A0ABT8GQ74</accession>
<comment type="caution">
    <text evidence="2">The sequence shown here is derived from an EMBL/GenBank/DDBJ whole genome shotgun (WGS) entry which is preliminary data.</text>
</comment>
<gene>
    <name evidence="2" type="ORF">QYB95_08490</name>
</gene>
<dbReference type="EMBL" id="JAUHTQ010000005">
    <property type="protein sequence ID" value="MDN4493572.1"/>
    <property type="molecule type" value="Genomic_DNA"/>
</dbReference>
<evidence type="ECO:0000313" key="3">
    <source>
        <dbReference type="Proteomes" id="UP001172743"/>
    </source>
</evidence>
<keyword evidence="1" id="KW-1133">Transmembrane helix</keyword>
<feature type="transmembrane region" description="Helical" evidence="1">
    <location>
        <begin position="183"/>
        <end position="207"/>
    </location>
</feature>